<dbReference type="PANTHER" id="PTHR11690">
    <property type="entry name" value="AMILORIDE-SENSITIVE SODIUM CHANNEL-RELATED"/>
    <property type="match status" value="1"/>
</dbReference>
<comment type="subcellular location">
    <subcellularLocation>
        <location evidence="1">Membrane</location>
        <topology evidence="1">Multi-pass membrane protein</topology>
    </subcellularLocation>
</comment>
<dbReference type="OrthoDB" id="6502088at2759"/>
<gene>
    <name evidence="14" type="primary">ppk11</name>
    <name evidence="14" type="ORF">Bhyg_05183</name>
</gene>
<comment type="caution">
    <text evidence="14">The sequence shown here is derived from an EMBL/GenBank/DDBJ whole genome shotgun (WGS) entry which is preliminary data.</text>
</comment>
<evidence type="ECO:0000256" key="13">
    <source>
        <dbReference type="SAM" id="Phobius"/>
    </source>
</evidence>
<keyword evidence="9 13" id="KW-0472">Membrane</keyword>
<proteinExistence type="inferred from homology"/>
<keyword evidence="4 12" id="KW-0894">Sodium channel</keyword>
<keyword evidence="11 12" id="KW-0407">Ion channel</keyword>
<protein>
    <submittedName>
        <fullName evidence="14">Pickpocket protein 11</fullName>
    </submittedName>
</protein>
<sequence>MPDNELVFEKVDENEIHKYPDSNEKIILKLNDIHKAIVDYENMKEEWYDNCNFSSKRKFEKKLYNKLLHNPSTFPEVNHLLASATVRLANESQCESIGSVVGRHYEHRGTLRAEKITKEVFIAWNGPLPFSQSNTLLRDALCLRFGEGPDKWHFLRVTKRTDLLQAYLFHSKVVYIHNSYDFPDDNAETKTVGARLEAFLSVSPESTYSTPAVYNLPLDDRECYFPKEGQTSVMSRYSYINCMAECRSKIIYDLCGCIPYQYPNNGTIKTCGIAAITCVVKYKALYSGALPGVNSTSATLEDSPCKCLPDCELYQYPSEISSGRLNRNFSLNSMALFKDIQIDDQSIIHVFFIDLVSTRYRQDVYQNWLGVLASFGGLLGLLLGFSFVTGFELIYFFTIRPLFDRFGGKKNDEK</sequence>
<reference evidence="14" key="1">
    <citation type="submission" date="2022-07" db="EMBL/GenBank/DDBJ databases">
        <authorList>
            <person name="Trinca V."/>
            <person name="Uliana J.V.C."/>
            <person name="Torres T.T."/>
            <person name="Ward R.J."/>
            <person name="Monesi N."/>
        </authorList>
    </citation>
    <scope>NUCLEOTIDE SEQUENCE</scope>
    <source>
        <strain evidence="14">HSMRA1968</strain>
        <tissue evidence="14">Whole embryos</tissue>
    </source>
</reference>
<evidence type="ECO:0000256" key="10">
    <source>
        <dbReference type="ARBA" id="ARBA00023201"/>
    </source>
</evidence>
<organism evidence="14 15">
    <name type="scientific">Pseudolycoriella hygida</name>
    <dbReference type="NCBI Taxonomy" id="35572"/>
    <lineage>
        <taxon>Eukaryota</taxon>
        <taxon>Metazoa</taxon>
        <taxon>Ecdysozoa</taxon>
        <taxon>Arthropoda</taxon>
        <taxon>Hexapoda</taxon>
        <taxon>Insecta</taxon>
        <taxon>Pterygota</taxon>
        <taxon>Neoptera</taxon>
        <taxon>Endopterygota</taxon>
        <taxon>Diptera</taxon>
        <taxon>Nematocera</taxon>
        <taxon>Sciaroidea</taxon>
        <taxon>Sciaridae</taxon>
        <taxon>Pseudolycoriella</taxon>
    </lineage>
</organism>
<evidence type="ECO:0000256" key="7">
    <source>
        <dbReference type="ARBA" id="ARBA00023053"/>
    </source>
</evidence>
<name>A0A9Q0SAI4_9DIPT</name>
<dbReference type="Gene3D" id="1.10.287.820">
    <property type="entry name" value="Acid-sensing ion channel domain"/>
    <property type="match status" value="1"/>
</dbReference>
<dbReference type="GO" id="GO:0015280">
    <property type="term" value="F:ligand-gated sodium channel activity"/>
    <property type="evidence" value="ECO:0007669"/>
    <property type="project" value="TreeGrafter"/>
</dbReference>
<keyword evidence="15" id="KW-1185">Reference proteome</keyword>
<evidence type="ECO:0000256" key="3">
    <source>
        <dbReference type="ARBA" id="ARBA00022448"/>
    </source>
</evidence>
<evidence type="ECO:0000256" key="4">
    <source>
        <dbReference type="ARBA" id="ARBA00022461"/>
    </source>
</evidence>
<evidence type="ECO:0000256" key="6">
    <source>
        <dbReference type="ARBA" id="ARBA00022989"/>
    </source>
</evidence>
<evidence type="ECO:0000313" key="14">
    <source>
        <dbReference type="EMBL" id="KAJ6649940.1"/>
    </source>
</evidence>
<accession>A0A9Q0SAI4</accession>
<evidence type="ECO:0000256" key="2">
    <source>
        <dbReference type="ARBA" id="ARBA00007193"/>
    </source>
</evidence>
<feature type="transmembrane region" description="Helical" evidence="13">
    <location>
        <begin position="368"/>
        <end position="397"/>
    </location>
</feature>
<dbReference type="GO" id="GO:0005886">
    <property type="term" value="C:plasma membrane"/>
    <property type="evidence" value="ECO:0007669"/>
    <property type="project" value="TreeGrafter"/>
</dbReference>
<keyword evidence="10 12" id="KW-0739">Sodium transport</keyword>
<keyword evidence="8 12" id="KW-0406">Ion transport</keyword>
<keyword evidence="3 12" id="KW-0813">Transport</keyword>
<keyword evidence="7" id="KW-0915">Sodium</keyword>
<dbReference type="Pfam" id="PF00858">
    <property type="entry name" value="ASC"/>
    <property type="match status" value="1"/>
</dbReference>
<evidence type="ECO:0000256" key="5">
    <source>
        <dbReference type="ARBA" id="ARBA00022692"/>
    </source>
</evidence>
<comment type="similarity">
    <text evidence="2 12">Belongs to the amiloride-sensitive sodium channel (TC 1.A.6) family.</text>
</comment>
<dbReference type="AlphaFoldDB" id="A0A9Q0SAI4"/>
<evidence type="ECO:0000256" key="11">
    <source>
        <dbReference type="ARBA" id="ARBA00023303"/>
    </source>
</evidence>
<evidence type="ECO:0000256" key="9">
    <source>
        <dbReference type="ARBA" id="ARBA00023136"/>
    </source>
</evidence>
<dbReference type="Gene3D" id="1.10.287.770">
    <property type="entry name" value="YojJ-like"/>
    <property type="match status" value="1"/>
</dbReference>
<evidence type="ECO:0000256" key="8">
    <source>
        <dbReference type="ARBA" id="ARBA00023065"/>
    </source>
</evidence>
<dbReference type="PANTHER" id="PTHR11690:SF237">
    <property type="entry name" value="PICKPOCKET 16-RELATED"/>
    <property type="match status" value="1"/>
</dbReference>
<evidence type="ECO:0000256" key="1">
    <source>
        <dbReference type="ARBA" id="ARBA00004141"/>
    </source>
</evidence>
<dbReference type="EMBL" id="WJQU01000001">
    <property type="protein sequence ID" value="KAJ6649940.1"/>
    <property type="molecule type" value="Genomic_DNA"/>
</dbReference>
<dbReference type="Proteomes" id="UP001151699">
    <property type="component" value="Chromosome A"/>
</dbReference>
<keyword evidence="6 13" id="KW-1133">Transmembrane helix</keyword>
<keyword evidence="5 12" id="KW-0812">Transmembrane</keyword>
<evidence type="ECO:0000313" key="15">
    <source>
        <dbReference type="Proteomes" id="UP001151699"/>
    </source>
</evidence>
<evidence type="ECO:0000256" key="12">
    <source>
        <dbReference type="RuleBase" id="RU000679"/>
    </source>
</evidence>
<dbReference type="InterPro" id="IPR001873">
    <property type="entry name" value="ENaC"/>
</dbReference>